<dbReference type="PANTHER" id="PTHR11240:SF22">
    <property type="entry name" value="RIBONUCLEASE T2"/>
    <property type="match status" value="1"/>
</dbReference>
<comment type="caution">
    <text evidence="3">The sequence shown here is derived from an EMBL/GenBank/DDBJ whole genome shotgun (WGS) entry which is preliminary data.</text>
</comment>
<comment type="similarity">
    <text evidence="1 2">Belongs to the RNase T2 family.</text>
</comment>
<dbReference type="Pfam" id="PF00445">
    <property type="entry name" value="Ribonuclease_T2"/>
    <property type="match status" value="1"/>
</dbReference>
<evidence type="ECO:0000313" key="3">
    <source>
        <dbReference type="EMBL" id="KAK9087881.1"/>
    </source>
</evidence>
<evidence type="ECO:0000313" key="4">
    <source>
        <dbReference type="Proteomes" id="UP001420932"/>
    </source>
</evidence>
<proteinExistence type="inferred from homology"/>
<organism evidence="3 4">
    <name type="scientific">Stephania yunnanensis</name>
    <dbReference type="NCBI Taxonomy" id="152371"/>
    <lineage>
        <taxon>Eukaryota</taxon>
        <taxon>Viridiplantae</taxon>
        <taxon>Streptophyta</taxon>
        <taxon>Embryophyta</taxon>
        <taxon>Tracheophyta</taxon>
        <taxon>Spermatophyta</taxon>
        <taxon>Magnoliopsida</taxon>
        <taxon>Ranunculales</taxon>
        <taxon>Menispermaceae</taxon>
        <taxon>Menispermoideae</taxon>
        <taxon>Cissampelideae</taxon>
        <taxon>Stephania</taxon>
    </lineage>
</organism>
<dbReference type="GO" id="GO:0033897">
    <property type="term" value="F:ribonuclease T2 activity"/>
    <property type="evidence" value="ECO:0007669"/>
    <property type="project" value="InterPro"/>
</dbReference>
<dbReference type="SUPFAM" id="SSF55895">
    <property type="entry name" value="Ribonuclease Rh-like"/>
    <property type="match status" value="1"/>
</dbReference>
<evidence type="ECO:0000256" key="2">
    <source>
        <dbReference type="RuleBase" id="RU004328"/>
    </source>
</evidence>
<reference evidence="3 4" key="1">
    <citation type="submission" date="2024-01" db="EMBL/GenBank/DDBJ databases">
        <title>Genome assemblies of Stephania.</title>
        <authorList>
            <person name="Yang L."/>
        </authorList>
    </citation>
    <scope>NUCLEOTIDE SEQUENCE [LARGE SCALE GENOMIC DNA]</scope>
    <source>
        <strain evidence="3">YNDBR</strain>
        <tissue evidence="3">Leaf</tissue>
    </source>
</reference>
<keyword evidence="4" id="KW-1185">Reference proteome</keyword>
<dbReference type="EMBL" id="JBBNAF010000013">
    <property type="protein sequence ID" value="KAK9087881.1"/>
    <property type="molecule type" value="Genomic_DNA"/>
</dbReference>
<dbReference type="InterPro" id="IPR001568">
    <property type="entry name" value="RNase_T2-like"/>
</dbReference>
<dbReference type="GO" id="GO:0003723">
    <property type="term" value="F:RNA binding"/>
    <property type="evidence" value="ECO:0007669"/>
    <property type="project" value="InterPro"/>
</dbReference>
<dbReference type="AlphaFoldDB" id="A0AAP0E793"/>
<sequence>MKEIAPLLEALQKYWPSLSCSGSSTCHGGKGPFWAHEVEKHGTCASSVLRDEYNYFLATINLYQKYNFTEILIKAGYLPSNEEKYPLGGIISAVEIAVGATPLIVCSHGAVEELRICFHKDFQPRDCVADASSHGNTFASSSCPRYVSLPEYTGNGHGSTATKT</sequence>
<dbReference type="InterPro" id="IPR036430">
    <property type="entry name" value="RNase_T2-like_sf"/>
</dbReference>
<dbReference type="Proteomes" id="UP001420932">
    <property type="component" value="Unassembled WGS sequence"/>
</dbReference>
<evidence type="ECO:0000256" key="1">
    <source>
        <dbReference type="ARBA" id="ARBA00007469"/>
    </source>
</evidence>
<dbReference type="GO" id="GO:0006401">
    <property type="term" value="P:RNA catabolic process"/>
    <property type="evidence" value="ECO:0007669"/>
    <property type="project" value="TreeGrafter"/>
</dbReference>
<dbReference type="Gene3D" id="3.90.730.10">
    <property type="entry name" value="Ribonuclease T2-like"/>
    <property type="match status" value="1"/>
</dbReference>
<dbReference type="PANTHER" id="PTHR11240">
    <property type="entry name" value="RIBONUCLEASE T2"/>
    <property type="match status" value="1"/>
</dbReference>
<protein>
    <submittedName>
        <fullName evidence="3">Uncharacterized protein</fullName>
    </submittedName>
</protein>
<name>A0AAP0E793_9MAGN</name>
<gene>
    <name evidence="3" type="ORF">Syun_030275</name>
</gene>
<dbReference type="GO" id="GO:0005576">
    <property type="term" value="C:extracellular region"/>
    <property type="evidence" value="ECO:0007669"/>
    <property type="project" value="TreeGrafter"/>
</dbReference>
<accession>A0AAP0E793</accession>